<accession>K6ZVH0</accession>
<evidence type="ECO:0000313" key="2">
    <source>
        <dbReference type="Proteomes" id="UP000006251"/>
    </source>
</evidence>
<organism evidence="1 2">
    <name type="scientific">Brumicola pallidula DSM 14239 = ACAM 615</name>
    <dbReference type="NCBI Taxonomy" id="1121922"/>
    <lineage>
        <taxon>Bacteria</taxon>
        <taxon>Pseudomonadati</taxon>
        <taxon>Pseudomonadota</taxon>
        <taxon>Gammaproteobacteria</taxon>
        <taxon>Alteromonadales</taxon>
        <taxon>Alteromonadaceae</taxon>
        <taxon>Brumicola</taxon>
    </lineage>
</organism>
<name>K6ZVH0_9ALTE</name>
<gene>
    <name evidence="1" type="ORF">GPAL_0450</name>
</gene>
<reference evidence="2" key="1">
    <citation type="journal article" date="2014" name="Environ. Microbiol.">
        <title>Comparative genomics of the marine bacterial genus Glaciecola reveals the high degree of genomic diversity and genomic characteristic for cold adaptation.</title>
        <authorList>
            <person name="Qin Q.L."/>
            <person name="Xie B.B."/>
            <person name="Yu Y."/>
            <person name="Shu Y.L."/>
            <person name="Rong J.C."/>
            <person name="Zhang Y.J."/>
            <person name="Zhao D.L."/>
            <person name="Chen X.L."/>
            <person name="Zhang X.Y."/>
            <person name="Chen B."/>
            <person name="Zhou B.C."/>
            <person name="Zhang Y.Z."/>
        </authorList>
    </citation>
    <scope>NUCLEOTIDE SEQUENCE [LARGE SCALE GENOMIC DNA]</scope>
    <source>
        <strain evidence="2">ACAM 615</strain>
    </source>
</reference>
<protein>
    <submittedName>
        <fullName evidence="1">Uncharacterized protein</fullName>
    </submittedName>
</protein>
<dbReference type="AlphaFoldDB" id="K6ZVH0"/>
<keyword evidence="2" id="KW-1185">Reference proteome</keyword>
<evidence type="ECO:0000313" key="1">
    <source>
        <dbReference type="EMBL" id="GAC27330.1"/>
    </source>
</evidence>
<proteinExistence type="predicted"/>
<sequence length="47" mass="5682">MLTENLGRVKIKKSFMFFEHHNYYLNDSIICTHLSPLYTFHQTANDY</sequence>
<comment type="caution">
    <text evidence="1">The sequence shown here is derived from an EMBL/GenBank/DDBJ whole genome shotgun (WGS) entry which is preliminary data.</text>
</comment>
<dbReference type="EMBL" id="BAEQ01000009">
    <property type="protein sequence ID" value="GAC27330.1"/>
    <property type="molecule type" value="Genomic_DNA"/>
</dbReference>
<dbReference type="Proteomes" id="UP000006251">
    <property type="component" value="Unassembled WGS sequence"/>
</dbReference>